<keyword evidence="6" id="KW-0812">Transmembrane</keyword>
<feature type="transmembrane region" description="Helical" evidence="6">
    <location>
        <begin position="15"/>
        <end position="34"/>
    </location>
</feature>
<keyword evidence="2" id="KW-0732">Signal</keyword>
<evidence type="ECO:0000256" key="2">
    <source>
        <dbReference type="ARBA" id="ARBA00022729"/>
    </source>
</evidence>
<dbReference type="Pfam" id="PF13450">
    <property type="entry name" value="NAD_binding_8"/>
    <property type="match status" value="1"/>
</dbReference>
<dbReference type="Gene3D" id="3.50.50.60">
    <property type="entry name" value="FAD/NAD(P)-binding domain"/>
    <property type="match status" value="1"/>
</dbReference>
<evidence type="ECO:0000313" key="7">
    <source>
        <dbReference type="EMBL" id="SVB42660.1"/>
    </source>
</evidence>
<feature type="non-terminal residue" evidence="7">
    <location>
        <position position="202"/>
    </location>
</feature>
<protein>
    <recommendedName>
        <fullName evidence="8">FAD-dependent oxidoreductase</fullName>
    </recommendedName>
</protein>
<gene>
    <name evidence="7" type="ORF">METZ01_LOCUS195514</name>
</gene>
<name>A0A382DW43_9ZZZZ</name>
<evidence type="ECO:0000256" key="1">
    <source>
        <dbReference type="ARBA" id="ARBA00022630"/>
    </source>
</evidence>
<keyword evidence="5" id="KW-0520">NAD</keyword>
<dbReference type="InterPro" id="IPR036188">
    <property type="entry name" value="FAD/NAD-bd_sf"/>
</dbReference>
<organism evidence="7">
    <name type="scientific">marine metagenome</name>
    <dbReference type="NCBI Taxonomy" id="408172"/>
    <lineage>
        <taxon>unclassified sequences</taxon>
        <taxon>metagenomes</taxon>
        <taxon>ecological metagenomes</taxon>
    </lineage>
</organism>
<accession>A0A382DW43</accession>
<keyword evidence="3" id="KW-0274">FAD</keyword>
<dbReference type="InterPro" id="IPR052206">
    <property type="entry name" value="Retinol_saturase"/>
</dbReference>
<keyword evidence="6" id="KW-1133">Transmembrane helix</keyword>
<sequence length="202" mass="23371">VKYKSYSSTEFGESFDAIIIGSGMSGLCCGALLAQKGKKVLLIEKHFKPGGYTHTFKRNEYEWDVGIHYIGDVHKKNNASRKLFDHISEGRLEWHKMDDNYDTIIFPDKQYDFVSPKEQFIENLINWFPKEDHAIYRYISLLDEVTRKSIPYYKNKVLPSFLSAILSPFQTRPYYGLSDQTTHEVISNLSQDKKLLGVLTGQ</sequence>
<proteinExistence type="predicted"/>
<dbReference type="SUPFAM" id="SSF51905">
    <property type="entry name" value="FAD/NAD(P)-binding domain"/>
    <property type="match status" value="1"/>
</dbReference>
<dbReference type="EMBL" id="UINC01041420">
    <property type="protein sequence ID" value="SVB42660.1"/>
    <property type="molecule type" value="Genomic_DNA"/>
</dbReference>
<evidence type="ECO:0000256" key="3">
    <source>
        <dbReference type="ARBA" id="ARBA00022827"/>
    </source>
</evidence>
<evidence type="ECO:0000256" key="5">
    <source>
        <dbReference type="ARBA" id="ARBA00023027"/>
    </source>
</evidence>
<dbReference type="AlphaFoldDB" id="A0A382DW43"/>
<keyword evidence="4" id="KW-0521">NADP</keyword>
<dbReference type="PANTHER" id="PTHR46091:SF3">
    <property type="entry name" value="AMINE OXIDASE DOMAIN-CONTAINING PROTEIN"/>
    <property type="match status" value="1"/>
</dbReference>
<evidence type="ECO:0008006" key="8">
    <source>
        <dbReference type="Google" id="ProtNLM"/>
    </source>
</evidence>
<evidence type="ECO:0000256" key="4">
    <source>
        <dbReference type="ARBA" id="ARBA00022857"/>
    </source>
</evidence>
<dbReference type="PANTHER" id="PTHR46091">
    <property type="entry name" value="BLR7054 PROTEIN"/>
    <property type="match status" value="1"/>
</dbReference>
<evidence type="ECO:0000256" key="6">
    <source>
        <dbReference type="SAM" id="Phobius"/>
    </source>
</evidence>
<keyword evidence="6" id="KW-0472">Membrane</keyword>
<feature type="non-terminal residue" evidence="7">
    <location>
        <position position="1"/>
    </location>
</feature>
<reference evidence="7" key="1">
    <citation type="submission" date="2018-05" db="EMBL/GenBank/DDBJ databases">
        <authorList>
            <person name="Lanie J.A."/>
            <person name="Ng W.-L."/>
            <person name="Kazmierczak K.M."/>
            <person name="Andrzejewski T.M."/>
            <person name="Davidsen T.M."/>
            <person name="Wayne K.J."/>
            <person name="Tettelin H."/>
            <person name="Glass J.I."/>
            <person name="Rusch D."/>
            <person name="Podicherti R."/>
            <person name="Tsui H.-C.T."/>
            <person name="Winkler M.E."/>
        </authorList>
    </citation>
    <scope>NUCLEOTIDE SEQUENCE</scope>
</reference>
<keyword evidence="1" id="KW-0285">Flavoprotein</keyword>